<dbReference type="Gene3D" id="1.10.340.70">
    <property type="match status" value="1"/>
</dbReference>
<evidence type="ECO:0000313" key="3">
    <source>
        <dbReference type="Proteomes" id="UP000257109"/>
    </source>
</evidence>
<dbReference type="InterPro" id="IPR041588">
    <property type="entry name" value="Integrase_H2C2"/>
</dbReference>
<feature type="non-terminal residue" evidence="2">
    <location>
        <position position="1"/>
    </location>
</feature>
<protein>
    <recommendedName>
        <fullName evidence="1">Integrase zinc-binding domain-containing protein</fullName>
    </recommendedName>
</protein>
<proteinExistence type="predicted"/>
<dbReference type="EMBL" id="QJKJ01007964">
    <property type="protein sequence ID" value="RDX81292.1"/>
    <property type="molecule type" value="Genomic_DNA"/>
</dbReference>
<evidence type="ECO:0000313" key="2">
    <source>
        <dbReference type="EMBL" id="RDX81292.1"/>
    </source>
</evidence>
<name>A0A371FSM6_MUCPR</name>
<dbReference type="AlphaFoldDB" id="A0A371FSM6"/>
<comment type="caution">
    <text evidence="2">The sequence shown here is derived from an EMBL/GenBank/DDBJ whole genome shotgun (WGS) entry which is preliminary data.</text>
</comment>
<sequence>MASGYLLNGKVLYKRSPGMTLLQCVDNKEAKEILKEIHEGVFGTHASGPNMARKILRAGYYWAKMESDYCKHVRHHIRDGEKAIRHMQ</sequence>
<dbReference type="PANTHER" id="PTHR48475:SF1">
    <property type="entry name" value="RNASE H TYPE-1 DOMAIN-CONTAINING PROTEIN"/>
    <property type="match status" value="1"/>
</dbReference>
<dbReference type="PANTHER" id="PTHR48475">
    <property type="entry name" value="RIBONUCLEASE H"/>
    <property type="match status" value="1"/>
</dbReference>
<accession>A0A371FSM6</accession>
<keyword evidence="3" id="KW-1185">Reference proteome</keyword>
<organism evidence="2 3">
    <name type="scientific">Mucuna pruriens</name>
    <name type="common">Velvet bean</name>
    <name type="synonym">Dolichos pruriens</name>
    <dbReference type="NCBI Taxonomy" id="157652"/>
    <lineage>
        <taxon>Eukaryota</taxon>
        <taxon>Viridiplantae</taxon>
        <taxon>Streptophyta</taxon>
        <taxon>Embryophyta</taxon>
        <taxon>Tracheophyta</taxon>
        <taxon>Spermatophyta</taxon>
        <taxon>Magnoliopsida</taxon>
        <taxon>eudicotyledons</taxon>
        <taxon>Gunneridae</taxon>
        <taxon>Pentapetalae</taxon>
        <taxon>rosids</taxon>
        <taxon>fabids</taxon>
        <taxon>Fabales</taxon>
        <taxon>Fabaceae</taxon>
        <taxon>Papilionoideae</taxon>
        <taxon>50 kb inversion clade</taxon>
        <taxon>NPAAA clade</taxon>
        <taxon>indigoferoid/millettioid clade</taxon>
        <taxon>Phaseoleae</taxon>
        <taxon>Mucuna</taxon>
    </lineage>
</organism>
<dbReference type="Proteomes" id="UP000257109">
    <property type="component" value="Unassembled WGS sequence"/>
</dbReference>
<evidence type="ECO:0000259" key="1">
    <source>
        <dbReference type="Pfam" id="PF17921"/>
    </source>
</evidence>
<reference evidence="2" key="1">
    <citation type="submission" date="2018-05" db="EMBL/GenBank/DDBJ databases">
        <title>Draft genome of Mucuna pruriens seed.</title>
        <authorList>
            <person name="Nnadi N.E."/>
            <person name="Vos R."/>
            <person name="Hasami M.H."/>
            <person name="Devisetty U.K."/>
            <person name="Aguiy J.C."/>
        </authorList>
    </citation>
    <scope>NUCLEOTIDE SEQUENCE [LARGE SCALE GENOMIC DNA]</scope>
    <source>
        <strain evidence="2">JCA_2017</strain>
    </source>
</reference>
<gene>
    <name evidence="2" type="ORF">CR513_38054</name>
</gene>
<feature type="domain" description="Integrase zinc-binding" evidence="1">
    <location>
        <begin position="25"/>
        <end position="74"/>
    </location>
</feature>
<dbReference type="Pfam" id="PF17921">
    <property type="entry name" value="Integrase_H2C2"/>
    <property type="match status" value="1"/>
</dbReference>
<dbReference type="OrthoDB" id="1741911at2759"/>